<feature type="region of interest" description="Disordered" evidence="7">
    <location>
        <begin position="1"/>
        <end position="121"/>
    </location>
</feature>
<dbReference type="AlphaFoldDB" id="A0A4U0XKV2"/>
<organism evidence="9 10">
    <name type="scientific">Friedmanniomyces simplex</name>
    <dbReference type="NCBI Taxonomy" id="329884"/>
    <lineage>
        <taxon>Eukaryota</taxon>
        <taxon>Fungi</taxon>
        <taxon>Dikarya</taxon>
        <taxon>Ascomycota</taxon>
        <taxon>Pezizomycotina</taxon>
        <taxon>Dothideomycetes</taxon>
        <taxon>Dothideomycetidae</taxon>
        <taxon>Mycosphaerellales</taxon>
        <taxon>Teratosphaeriaceae</taxon>
        <taxon>Friedmanniomyces</taxon>
    </lineage>
</organism>
<evidence type="ECO:0000256" key="2">
    <source>
        <dbReference type="ARBA" id="ARBA00004123"/>
    </source>
</evidence>
<feature type="compositionally biased region" description="Acidic residues" evidence="7">
    <location>
        <begin position="43"/>
        <end position="73"/>
    </location>
</feature>
<gene>
    <name evidence="9" type="ORF">B0A55_05792</name>
</gene>
<evidence type="ECO:0000256" key="1">
    <source>
        <dbReference type="ARBA" id="ARBA00002212"/>
    </source>
</evidence>
<feature type="compositionally biased region" description="Basic and acidic residues" evidence="7">
    <location>
        <begin position="13"/>
        <end position="37"/>
    </location>
</feature>
<comment type="subunit">
    <text evidence="6">Forms a heterotrimer with H2A.Z-H2B, stabilizing the association of the histone dimer. Also, with a lower affinity, forms a heterotrimer with H2A-H2B.</text>
</comment>
<keyword evidence="4" id="KW-0143">Chaperone</keyword>
<protein>
    <recommendedName>
        <fullName evidence="8">Histone chaperone domain-containing protein</fullName>
    </recommendedName>
</protein>
<dbReference type="OrthoDB" id="2148987at2759"/>
<evidence type="ECO:0000313" key="9">
    <source>
        <dbReference type="EMBL" id="TKA75405.1"/>
    </source>
</evidence>
<feature type="compositionally biased region" description="Basic and acidic residues" evidence="7">
    <location>
        <begin position="84"/>
        <end position="97"/>
    </location>
</feature>
<dbReference type="Pfam" id="PF09649">
    <property type="entry name" value="CHZ"/>
    <property type="match status" value="1"/>
</dbReference>
<accession>A0A4U0XKV2</accession>
<dbReference type="Proteomes" id="UP000309340">
    <property type="component" value="Unassembled WGS sequence"/>
</dbReference>
<reference evidence="9 10" key="1">
    <citation type="submission" date="2017-03" db="EMBL/GenBank/DDBJ databases">
        <title>Genomes of endolithic fungi from Antarctica.</title>
        <authorList>
            <person name="Coleine C."/>
            <person name="Masonjones S."/>
            <person name="Stajich J.E."/>
        </authorList>
    </citation>
    <scope>NUCLEOTIDE SEQUENCE [LARGE SCALE GENOMIC DNA]</scope>
    <source>
        <strain evidence="9 10">CCFEE 5184</strain>
    </source>
</reference>
<name>A0A4U0XKV2_9PEZI</name>
<sequence length="121" mass="13328">MSNAVQGTPGAEATRESVDTPMESPEKLGKGKGKMAEEMPGASDEEDDDEEEVSIAEGDVEEPDEDNMEEIDPDNIVGSRTRGKNIDYAEAAKRLEAEQGDEDDDDDEDEDFEDEDDKMHD</sequence>
<comment type="subcellular location">
    <subcellularLocation>
        <location evidence="2">Nucleus</location>
    </subcellularLocation>
</comment>
<keyword evidence="10" id="KW-1185">Reference proteome</keyword>
<dbReference type="EMBL" id="NAJQ01000194">
    <property type="protein sequence ID" value="TKA75405.1"/>
    <property type="molecule type" value="Genomic_DNA"/>
</dbReference>
<evidence type="ECO:0000256" key="6">
    <source>
        <dbReference type="ARBA" id="ARBA00025877"/>
    </source>
</evidence>
<keyword evidence="5" id="KW-0539">Nucleus</keyword>
<evidence type="ECO:0000256" key="5">
    <source>
        <dbReference type="ARBA" id="ARBA00023242"/>
    </source>
</evidence>
<dbReference type="STRING" id="329884.A0A4U0XKV2"/>
<comment type="similarity">
    <text evidence="3">Belongs to the CHZ1 family.</text>
</comment>
<feature type="compositionally biased region" description="Acidic residues" evidence="7">
    <location>
        <begin position="98"/>
        <end position="121"/>
    </location>
</feature>
<evidence type="ECO:0000259" key="8">
    <source>
        <dbReference type="SMART" id="SM01082"/>
    </source>
</evidence>
<evidence type="ECO:0000313" key="10">
    <source>
        <dbReference type="Proteomes" id="UP000309340"/>
    </source>
</evidence>
<comment type="function">
    <text evidence="1">Forms a chaperone-bound H2A.Z-H2B complex that acts as a source for SWR1 complex-dependent H2A to H2A.Z histone replacement in chromatin.</text>
</comment>
<evidence type="ECO:0000256" key="3">
    <source>
        <dbReference type="ARBA" id="ARBA00008057"/>
    </source>
</evidence>
<dbReference type="SMART" id="SM01082">
    <property type="entry name" value="CHZ"/>
    <property type="match status" value="1"/>
</dbReference>
<dbReference type="InterPro" id="IPR019098">
    <property type="entry name" value="Histone_chaperone_domain_CHZ"/>
</dbReference>
<evidence type="ECO:0000256" key="4">
    <source>
        <dbReference type="ARBA" id="ARBA00023186"/>
    </source>
</evidence>
<comment type="caution">
    <text evidence="9">The sequence shown here is derived from an EMBL/GenBank/DDBJ whole genome shotgun (WGS) entry which is preliminary data.</text>
</comment>
<proteinExistence type="inferred from homology"/>
<feature type="domain" description="Histone chaperone" evidence="8">
    <location>
        <begin position="62"/>
        <end position="97"/>
    </location>
</feature>
<dbReference type="GO" id="GO:0005634">
    <property type="term" value="C:nucleus"/>
    <property type="evidence" value="ECO:0007669"/>
    <property type="project" value="UniProtKB-SubCell"/>
</dbReference>
<evidence type="ECO:0000256" key="7">
    <source>
        <dbReference type="SAM" id="MobiDB-lite"/>
    </source>
</evidence>